<protein>
    <submittedName>
        <fullName evidence="3">Uncharacterized protein</fullName>
    </submittedName>
</protein>
<keyword evidence="2" id="KW-0812">Transmembrane</keyword>
<comment type="caution">
    <text evidence="3">The sequence shown here is derived from an EMBL/GenBank/DDBJ whole genome shotgun (WGS) entry which is preliminary data.</text>
</comment>
<keyword evidence="2" id="KW-1133">Transmembrane helix</keyword>
<accession>A0A9P5XP91</accession>
<evidence type="ECO:0000256" key="2">
    <source>
        <dbReference type="SAM" id="Phobius"/>
    </source>
</evidence>
<name>A0A9P5XP91_9AGAR</name>
<dbReference type="OrthoDB" id="3184377at2759"/>
<feature type="region of interest" description="Disordered" evidence="1">
    <location>
        <begin position="136"/>
        <end position="165"/>
    </location>
</feature>
<feature type="region of interest" description="Disordered" evidence="1">
    <location>
        <begin position="173"/>
        <end position="192"/>
    </location>
</feature>
<evidence type="ECO:0000313" key="3">
    <source>
        <dbReference type="EMBL" id="KAF9452731.1"/>
    </source>
</evidence>
<reference evidence="3" key="1">
    <citation type="submission" date="2020-11" db="EMBL/GenBank/DDBJ databases">
        <authorList>
            <consortium name="DOE Joint Genome Institute"/>
            <person name="Ahrendt S."/>
            <person name="Riley R."/>
            <person name="Andreopoulos W."/>
            <person name="Labutti K."/>
            <person name="Pangilinan J."/>
            <person name="Ruiz-Duenas F.J."/>
            <person name="Barrasa J.M."/>
            <person name="Sanchez-Garcia M."/>
            <person name="Camarero S."/>
            <person name="Miyauchi S."/>
            <person name="Serrano A."/>
            <person name="Linde D."/>
            <person name="Babiker R."/>
            <person name="Drula E."/>
            <person name="Ayuso-Fernandez I."/>
            <person name="Pacheco R."/>
            <person name="Padilla G."/>
            <person name="Ferreira P."/>
            <person name="Barriuso J."/>
            <person name="Kellner H."/>
            <person name="Castanera R."/>
            <person name="Alfaro M."/>
            <person name="Ramirez L."/>
            <person name="Pisabarro A.G."/>
            <person name="Kuo A."/>
            <person name="Tritt A."/>
            <person name="Lipzen A."/>
            <person name="He G."/>
            <person name="Yan M."/>
            <person name="Ng V."/>
            <person name="Cullen D."/>
            <person name="Martin F."/>
            <person name="Rosso M.-N."/>
            <person name="Henrissat B."/>
            <person name="Hibbett D."/>
            <person name="Martinez A.T."/>
            <person name="Grigoriev I.V."/>
        </authorList>
    </citation>
    <scope>NUCLEOTIDE SEQUENCE</scope>
    <source>
        <strain evidence="3">MF-IS2</strain>
    </source>
</reference>
<evidence type="ECO:0000256" key="1">
    <source>
        <dbReference type="SAM" id="MobiDB-lite"/>
    </source>
</evidence>
<dbReference type="EMBL" id="MU151068">
    <property type="protein sequence ID" value="KAF9452731.1"/>
    <property type="molecule type" value="Genomic_DNA"/>
</dbReference>
<keyword evidence="4" id="KW-1185">Reference proteome</keyword>
<sequence>MGLIKRTPVSLPPERVHYARAESSSAIGSLHGKPPQTPIIAGSICGGVIIIAWIIGFAVYFRKRYNRKKFKRAVVAAGLPPPEVKSRPETEKVIIPPDPAVLLGRREAGYAFTELAHSPAAVATAEDAELGKDIHSRHSVSGEGEKDPIATVTSEGHERRPLLSVVTDFPDVATLPRQGPGLGRARVNEASG</sequence>
<gene>
    <name evidence="3" type="ORF">P691DRAFT_772008</name>
</gene>
<dbReference type="AlphaFoldDB" id="A0A9P5XP91"/>
<keyword evidence="2" id="KW-0472">Membrane</keyword>
<dbReference type="Proteomes" id="UP000807342">
    <property type="component" value="Unassembled WGS sequence"/>
</dbReference>
<feature type="transmembrane region" description="Helical" evidence="2">
    <location>
        <begin position="39"/>
        <end position="61"/>
    </location>
</feature>
<organism evidence="3 4">
    <name type="scientific">Macrolepiota fuliginosa MF-IS2</name>
    <dbReference type="NCBI Taxonomy" id="1400762"/>
    <lineage>
        <taxon>Eukaryota</taxon>
        <taxon>Fungi</taxon>
        <taxon>Dikarya</taxon>
        <taxon>Basidiomycota</taxon>
        <taxon>Agaricomycotina</taxon>
        <taxon>Agaricomycetes</taxon>
        <taxon>Agaricomycetidae</taxon>
        <taxon>Agaricales</taxon>
        <taxon>Agaricineae</taxon>
        <taxon>Agaricaceae</taxon>
        <taxon>Macrolepiota</taxon>
    </lineage>
</organism>
<proteinExistence type="predicted"/>
<evidence type="ECO:0000313" key="4">
    <source>
        <dbReference type="Proteomes" id="UP000807342"/>
    </source>
</evidence>